<gene>
    <name evidence="2" type="ORF">D6D22_08698</name>
</gene>
<organism evidence="2 3">
    <name type="scientific">Aureobasidium pullulans</name>
    <name type="common">Black yeast</name>
    <name type="synonym">Pullularia pullulans</name>
    <dbReference type="NCBI Taxonomy" id="5580"/>
    <lineage>
        <taxon>Eukaryota</taxon>
        <taxon>Fungi</taxon>
        <taxon>Dikarya</taxon>
        <taxon>Ascomycota</taxon>
        <taxon>Pezizomycotina</taxon>
        <taxon>Dothideomycetes</taxon>
        <taxon>Dothideomycetidae</taxon>
        <taxon>Dothideales</taxon>
        <taxon>Saccotheciaceae</taxon>
        <taxon>Aureobasidium</taxon>
    </lineage>
</organism>
<dbReference type="GO" id="GO:0051920">
    <property type="term" value="F:peroxiredoxin activity"/>
    <property type="evidence" value="ECO:0007669"/>
    <property type="project" value="InterPro"/>
</dbReference>
<proteinExistence type="predicted"/>
<accession>A0A4S8X836</accession>
<dbReference type="Gene3D" id="1.20.1290.10">
    <property type="entry name" value="AhpD-like"/>
    <property type="match status" value="1"/>
</dbReference>
<sequence length="186" mass="20327">MHPLGLFSCNPPSPLANIASKASDKAHHYPQSVQSAPPIMSSDTDFSTILDAAHKAIFDQGLKIRYEVAGKAYVDQSLERGSSNFARPMQELVTEACWGSVWSRPGLERKTRSMLNMAMLCALNRGPELAVHVRGALNNGATEVEIREVLLQVSIYCGMPAGLEGFKIAEKVISEVRKEKEDAKTV</sequence>
<evidence type="ECO:0000313" key="3">
    <source>
        <dbReference type="Proteomes" id="UP000310687"/>
    </source>
</evidence>
<dbReference type="Pfam" id="PF02627">
    <property type="entry name" value="CMD"/>
    <property type="match status" value="1"/>
</dbReference>
<comment type="caution">
    <text evidence="2">The sequence shown here is derived from an EMBL/GenBank/DDBJ whole genome shotgun (WGS) entry which is preliminary data.</text>
</comment>
<dbReference type="InterPro" id="IPR003779">
    <property type="entry name" value="CMD-like"/>
</dbReference>
<name>A0A4S8X836_AURPU</name>
<reference evidence="2 3" key="1">
    <citation type="submission" date="2018-10" db="EMBL/GenBank/DDBJ databases">
        <title>Fifty Aureobasidium pullulans genomes reveal a recombining polyextremotolerant generalist.</title>
        <authorList>
            <person name="Gostincar C."/>
            <person name="Turk M."/>
            <person name="Zajc J."/>
            <person name="Gunde-Cimerman N."/>
        </authorList>
    </citation>
    <scope>NUCLEOTIDE SEQUENCE [LARGE SCALE GENOMIC DNA]</scope>
    <source>
        <strain evidence="2 3">EXF-11013</strain>
    </source>
</reference>
<protein>
    <recommendedName>
        <fullName evidence="1">Carboxymuconolactone decarboxylase-like domain-containing protein</fullName>
    </recommendedName>
</protein>
<evidence type="ECO:0000259" key="1">
    <source>
        <dbReference type="Pfam" id="PF02627"/>
    </source>
</evidence>
<evidence type="ECO:0000313" key="2">
    <source>
        <dbReference type="EMBL" id="THW34281.1"/>
    </source>
</evidence>
<dbReference type="InterPro" id="IPR029032">
    <property type="entry name" value="AhpD-like"/>
</dbReference>
<feature type="domain" description="Carboxymuconolactone decarboxylase-like" evidence="1">
    <location>
        <begin position="89"/>
        <end position="170"/>
    </location>
</feature>
<dbReference type="AlphaFoldDB" id="A0A4S8X836"/>
<dbReference type="EMBL" id="QZAL01000185">
    <property type="protein sequence ID" value="THW34281.1"/>
    <property type="molecule type" value="Genomic_DNA"/>
</dbReference>
<dbReference type="Proteomes" id="UP000310687">
    <property type="component" value="Unassembled WGS sequence"/>
</dbReference>
<dbReference type="PANTHER" id="PTHR33570:SF2">
    <property type="entry name" value="CARBOXYMUCONOLACTONE DECARBOXYLASE-LIKE DOMAIN-CONTAINING PROTEIN"/>
    <property type="match status" value="1"/>
</dbReference>
<dbReference type="SUPFAM" id="SSF69118">
    <property type="entry name" value="AhpD-like"/>
    <property type="match status" value="1"/>
</dbReference>
<dbReference type="PANTHER" id="PTHR33570">
    <property type="entry name" value="4-CARBOXYMUCONOLACTONE DECARBOXYLASE FAMILY PROTEIN"/>
    <property type="match status" value="1"/>
</dbReference>
<dbReference type="InterPro" id="IPR052512">
    <property type="entry name" value="4CMD/NDH-1_regulator"/>
</dbReference>